<dbReference type="InterPro" id="IPR047215">
    <property type="entry name" value="Galactose_mutarotase-like"/>
</dbReference>
<evidence type="ECO:0000256" key="1">
    <source>
        <dbReference type="ARBA" id="ARBA00005028"/>
    </source>
</evidence>
<proteinExistence type="inferred from homology"/>
<sequence length="381" mass="42153">MRSYIRILVSLLIVGSVVACTNEDQSPNYVPVEQSEFRTEHDGKQIDLYTLENEEGMKVQITNYGGKIVSLLVPNRNGELGDVVLGYETGQEYIDGIASLGATMGRYANRIANAQFNLNDSTYYLDENNGAHSIHGGEQGFRHQVWDAEQINDQTLRLTLFSEDGEGGYPGNLDVSVVYTVTDDNELKLEYSASTDKPTFLNMTNHAFFNLKGEGEGKILDHELYVDADQFTPVDSTAIPIGELRDVEGTPFDFRETTPIGARIDADNQQLEHVGGYDHNFVLNKDSGEMDLAARLIEPETGRIMEVFTTEPGLQVYTANGLTGEGNQVGKGGHAYGPRSAVCLETQHFPDSPHHSHFPSTLITPDDDYSSTTIYKFDTMD</sequence>
<comment type="pathway">
    <text evidence="1 5">Carbohydrate metabolism; hexose metabolism.</text>
</comment>
<evidence type="ECO:0000256" key="2">
    <source>
        <dbReference type="ARBA" id="ARBA00006206"/>
    </source>
</evidence>
<comment type="catalytic activity">
    <reaction evidence="5">
        <text>alpha-D-glucose = beta-D-glucose</text>
        <dbReference type="Rhea" id="RHEA:10264"/>
        <dbReference type="ChEBI" id="CHEBI:15903"/>
        <dbReference type="ChEBI" id="CHEBI:17925"/>
        <dbReference type="EC" id="5.1.3.3"/>
    </reaction>
</comment>
<dbReference type="PIRSF" id="PIRSF005096">
    <property type="entry name" value="GALM"/>
    <property type="match status" value="1"/>
</dbReference>
<dbReference type="RefSeq" id="WP_265789719.1">
    <property type="nucleotide sequence ID" value="NZ_BAABRS010000002.1"/>
</dbReference>
<organism evidence="7 8">
    <name type="scientific">Fodinibius salicampi</name>
    <dbReference type="NCBI Taxonomy" id="1920655"/>
    <lineage>
        <taxon>Bacteria</taxon>
        <taxon>Pseudomonadati</taxon>
        <taxon>Balneolota</taxon>
        <taxon>Balneolia</taxon>
        <taxon>Balneolales</taxon>
        <taxon>Balneolaceae</taxon>
        <taxon>Fodinibius</taxon>
    </lineage>
</organism>
<keyword evidence="6" id="KW-0732">Signal</keyword>
<dbReference type="PANTHER" id="PTHR10091">
    <property type="entry name" value="ALDOSE-1-EPIMERASE"/>
    <property type="match status" value="1"/>
</dbReference>
<dbReference type="InterPro" id="IPR014718">
    <property type="entry name" value="GH-type_carb-bd"/>
</dbReference>
<feature type="chain" id="PRO_5046192441" description="Aldose 1-epimerase" evidence="6">
    <location>
        <begin position="20"/>
        <end position="381"/>
    </location>
</feature>
<dbReference type="InterPro" id="IPR015443">
    <property type="entry name" value="Aldose_1-epimerase"/>
</dbReference>
<dbReference type="SUPFAM" id="SSF74650">
    <property type="entry name" value="Galactose mutarotase-like"/>
    <property type="match status" value="1"/>
</dbReference>
<dbReference type="PROSITE" id="PS51257">
    <property type="entry name" value="PROKAR_LIPOPROTEIN"/>
    <property type="match status" value="1"/>
</dbReference>
<reference evidence="7 8" key="1">
    <citation type="submission" date="2021-11" db="EMBL/GenBank/DDBJ databases">
        <title>Aliifidinibius sp. nov., a new bacterium isolated from saline soil.</title>
        <authorList>
            <person name="Galisteo C."/>
            <person name="De La Haba R."/>
            <person name="Sanchez-Porro C."/>
            <person name="Ventosa A."/>
        </authorList>
    </citation>
    <scope>NUCLEOTIDE SEQUENCE [LARGE SCALE GENOMIC DNA]</scope>
    <source>
        <strain evidence="7 8">KACC 190600</strain>
    </source>
</reference>
<dbReference type="InterPro" id="IPR008183">
    <property type="entry name" value="Aldose_1/G6P_1-epimerase"/>
</dbReference>
<name>A0ABT3PZE2_9BACT</name>
<gene>
    <name evidence="7" type="ORF">LQ318_09785</name>
</gene>
<evidence type="ECO:0000313" key="7">
    <source>
        <dbReference type="EMBL" id="MCW9713195.1"/>
    </source>
</evidence>
<feature type="signal peptide" evidence="6">
    <location>
        <begin position="1"/>
        <end position="19"/>
    </location>
</feature>
<dbReference type="Pfam" id="PF01263">
    <property type="entry name" value="Aldose_epim"/>
    <property type="match status" value="1"/>
</dbReference>
<evidence type="ECO:0000256" key="3">
    <source>
        <dbReference type="ARBA" id="ARBA00023235"/>
    </source>
</evidence>
<keyword evidence="4 5" id="KW-0119">Carbohydrate metabolism</keyword>
<dbReference type="InterPro" id="IPR011013">
    <property type="entry name" value="Gal_mutarotase_sf_dom"/>
</dbReference>
<dbReference type="Proteomes" id="UP001207337">
    <property type="component" value="Unassembled WGS sequence"/>
</dbReference>
<dbReference type="EMBL" id="JAJNDC010000002">
    <property type="protein sequence ID" value="MCW9713195.1"/>
    <property type="molecule type" value="Genomic_DNA"/>
</dbReference>
<protein>
    <recommendedName>
        <fullName evidence="5">Aldose 1-epimerase</fullName>
        <ecNumber evidence="5">5.1.3.3</ecNumber>
    </recommendedName>
</protein>
<comment type="similarity">
    <text evidence="2 5">Belongs to the aldose epimerase family.</text>
</comment>
<evidence type="ECO:0000256" key="5">
    <source>
        <dbReference type="PIRNR" id="PIRNR005096"/>
    </source>
</evidence>
<accession>A0ABT3PZE2</accession>
<evidence type="ECO:0000256" key="6">
    <source>
        <dbReference type="SAM" id="SignalP"/>
    </source>
</evidence>
<keyword evidence="8" id="KW-1185">Reference proteome</keyword>
<dbReference type="EC" id="5.1.3.3" evidence="5"/>
<dbReference type="NCBIfam" id="NF008277">
    <property type="entry name" value="PRK11055.1"/>
    <property type="match status" value="1"/>
</dbReference>
<dbReference type="Gene3D" id="2.70.98.10">
    <property type="match status" value="1"/>
</dbReference>
<evidence type="ECO:0000313" key="8">
    <source>
        <dbReference type="Proteomes" id="UP001207337"/>
    </source>
</evidence>
<dbReference type="CDD" id="cd09019">
    <property type="entry name" value="galactose_mutarotase_like"/>
    <property type="match status" value="1"/>
</dbReference>
<evidence type="ECO:0000256" key="4">
    <source>
        <dbReference type="ARBA" id="ARBA00023277"/>
    </source>
</evidence>
<comment type="caution">
    <text evidence="7">The sequence shown here is derived from an EMBL/GenBank/DDBJ whole genome shotgun (WGS) entry which is preliminary data.</text>
</comment>
<keyword evidence="3 5" id="KW-0413">Isomerase</keyword>
<dbReference type="PANTHER" id="PTHR10091:SF0">
    <property type="entry name" value="GALACTOSE MUTAROTASE"/>
    <property type="match status" value="1"/>
</dbReference>